<sequence>METVNVPEPEESLPSTSISNDQGLLQWISTVDHKQIGILYLLMSVLFLLLGGVAALLIRVQLSVPNNNFLSPEMYNQLFTMHGTTMVFLVMTPAILGFSVYFVPLMIGANDLAFPRMNAFSLWIGLFGGMLLYFSFLAGGAPDAGWFNYAPLNQRAYSQSSGIDYYCIGLLLVGIGTVGTSINLIVTIIYYRAKGMSLRKLPVFVWMILINSFLIVAAFPPLNAALSMLLLDRQLQTHFFNNTSGGSPIVWQHLFWSFGHPEVYILILPSFGILSEVFQVYSRKPIFGYSFIVGSGIAIALLAFGVWVHHMFAVGLGLTVYSYFAASSMLIGVPTGVKVFNWLGTMWGGSLRFTTSMLFAMAFLVEFTIGGLSGVAFAIVPIDWQLTDSYFVVAHLHYVFVGGSLFGLMAGLFYWYPKMSGKMISEKLGKWFFWLFVIGFNMTFFIQHILGIKGMPRRVYTYPDLPGYTWMNMLSTIGGFLMSLSFLLLFYILHKSYKIGKPAGNDPWDAYTLEWTVSSPPKIRNFTELPPIYSYRAFRDLKENAKNNKHGK</sequence>
<keyword evidence="6" id="KW-1003">Cell membrane</keyword>
<dbReference type="EC" id="7.1.1.9" evidence="6"/>
<evidence type="ECO:0000259" key="7">
    <source>
        <dbReference type="PROSITE" id="PS50855"/>
    </source>
</evidence>
<keyword evidence="6" id="KW-0249">Electron transport</keyword>
<comment type="function">
    <text evidence="6">Cytochrome c oxidase is the component of the respiratory chain that catalyzes the reduction of oxygen to water. Subunits 1-3 form the functional core of the enzyme complex. CO I is the catalytic subunit of the enzyme. Electrons originating in cytochrome c are transferred via the copper A center of subunit 2 and heme A of subunit 1 to the bimetallic center formed by heme A3 and copper B.</text>
</comment>
<feature type="transmembrane region" description="Helical" evidence="6">
    <location>
        <begin position="78"/>
        <end position="107"/>
    </location>
</feature>
<evidence type="ECO:0000313" key="8">
    <source>
        <dbReference type="EMBL" id="MBK0381542.1"/>
    </source>
</evidence>
<keyword evidence="6" id="KW-0349">Heme</keyword>
<protein>
    <recommendedName>
        <fullName evidence="6">Cytochrome c oxidase subunit 1</fullName>
        <ecNumber evidence="6">7.1.1.9</ecNumber>
    </recommendedName>
</protein>
<dbReference type="InterPro" id="IPR036927">
    <property type="entry name" value="Cyt_c_oxase-like_su1_sf"/>
</dbReference>
<feature type="transmembrane region" description="Helical" evidence="6">
    <location>
        <begin position="392"/>
        <end position="416"/>
    </location>
</feature>
<keyword evidence="9" id="KW-1185">Reference proteome</keyword>
<keyword evidence="4 6" id="KW-0186">Copper</keyword>
<keyword evidence="6" id="KW-0813">Transport</keyword>
<feature type="transmembrane region" description="Helical" evidence="6">
    <location>
        <begin position="38"/>
        <end position="58"/>
    </location>
</feature>
<evidence type="ECO:0000256" key="6">
    <source>
        <dbReference type="RuleBase" id="RU363061"/>
    </source>
</evidence>
<dbReference type="InterPro" id="IPR014241">
    <property type="entry name" value="Cyt_c_oxidase_su1_bac"/>
</dbReference>
<dbReference type="SUPFAM" id="SSF81442">
    <property type="entry name" value="Cytochrome c oxidase subunit I-like"/>
    <property type="match status" value="1"/>
</dbReference>
<organism evidence="8 9">
    <name type="scientific">Pedobacter segetis</name>
    <dbReference type="NCBI Taxonomy" id="2793069"/>
    <lineage>
        <taxon>Bacteria</taxon>
        <taxon>Pseudomonadati</taxon>
        <taxon>Bacteroidota</taxon>
        <taxon>Sphingobacteriia</taxon>
        <taxon>Sphingobacteriales</taxon>
        <taxon>Sphingobacteriaceae</taxon>
        <taxon>Pedobacter</taxon>
    </lineage>
</organism>
<comment type="caution">
    <text evidence="8">The sequence shown here is derived from an EMBL/GenBank/DDBJ whole genome shotgun (WGS) entry which is preliminary data.</text>
</comment>
<keyword evidence="6" id="KW-0812">Transmembrane</keyword>
<proteinExistence type="inferred from homology"/>
<dbReference type="PRINTS" id="PR01165">
    <property type="entry name" value="CYCOXIDASEI"/>
</dbReference>
<feature type="transmembrane region" description="Helical" evidence="6">
    <location>
        <begin position="470"/>
        <end position="493"/>
    </location>
</feature>
<keyword evidence="3 6" id="KW-0408">Iron</keyword>
<feature type="transmembrane region" description="Helical" evidence="6">
    <location>
        <begin position="356"/>
        <end position="380"/>
    </location>
</feature>
<comment type="catalytic activity">
    <reaction evidence="5 6">
        <text>4 Fe(II)-[cytochrome c] + O2 + 8 H(+)(in) = 4 Fe(III)-[cytochrome c] + 2 H2O + 4 H(+)(out)</text>
        <dbReference type="Rhea" id="RHEA:11436"/>
        <dbReference type="Rhea" id="RHEA-COMP:10350"/>
        <dbReference type="Rhea" id="RHEA-COMP:14399"/>
        <dbReference type="ChEBI" id="CHEBI:15377"/>
        <dbReference type="ChEBI" id="CHEBI:15378"/>
        <dbReference type="ChEBI" id="CHEBI:15379"/>
        <dbReference type="ChEBI" id="CHEBI:29033"/>
        <dbReference type="ChEBI" id="CHEBI:29034"/>
        <dbReference type="EC" id="7.1.1.9"/>
    </reaction>
</comment>
<dbReference type="RefSeq" id="WP_200584115.1">
    <property type="nucleotide sequence ID" value="NZ_JAEHFY010000001.1"/>
</dbReference>
<evidence type="ECO:0000256" key="1">
    <source>
        <dbReference type="ARBA" id="ARBA00004673"/>
    </source>
</evidence>
<keyword evidence="6" id="KW-0472">Membrane</keyword>
<name>A0ABS1BFB6_9SPHI</name>
<reference evidence="8 9" key="1">
    <citation type="submission" date="2020-12" db="EMBL/GenBank/DDBJ databases">
        <title>Bacterial novel species Pedobacter sp. SD-b isolated from soil.</title>
        <authorList>
            <person name="Jung H.-Y."/>
        </authorList>
    </citation>
    <scope>NUCLEOTIDE SEQUENCE [LARGE SCALE GENOMIC DNA]</scope>
    <source>
        <strain evidence="8 9">SD-b</strain>
    </source>
</reference>
<comment type="similarity">
    <text evidence="6">Belongs to the heme-copper respiratory oxidase family.</text>
</comment>
<feature type="domain" description="Cytochrome oxidase subunit I profile" evidence="7">
    <location>
        <begin position="27"/>
        <end position="533"/>
    </location>
</feature>
<feature type="transmembrane region" description="Helical" evidence="6">
    <location>
        <begin position="428"/>
        <end position="450"/>
    </location>
</feature>
<feature type="transmembrane region" description="Helical" evidence="6">
    <location>
        <begin position="203"/>
        <end position="230"/>
    </location>
</feature>
<evidence type="ECO:0000256" key="2">
    <source>
        <dbReference type="ARBA" id="ARBA00022660"/>
    </source>
</evidence>
<dbReference type="InterPro" id="IPR000883">
    <property type="entry name" value="Cyt_C_Oxase_1"/>
</dbReference>
<dbReference type="Pfam" id="PF00115">
    <property type="entry name" value="COX1"/>
    <property type="match status" value="1"/>
</dbReference>
<gene>
    <name evidence="8" type="primary">ctaD</name>
    <name evidence="8" type="ORF">I5M32_01095</name>
</gene>
<dbReference type="PROSITE" id="PS50855">
    <property type="entry name" value="COX1"/>
    <property type="match status" value="1"/>
</dbReference>
<dbReference type="Gene3D" id="1.20.210.10">
    <property type="entry name" value="Cytochrome c oxidase-like, subunit I domain"/>
    <property type="match status" value="1"/>
</dbReference>
<evidence type="ECO:0000313" key="9">
    <source>
        <dbReference type="Proteomes" id="UP000660024"/>
    </source>
</evidence>
<keyword evidence="6" id="KW-0479">Metal-binding</keyword>
<feature type="transmembrane region" description="Helical" evidence="6">
    <location>
        <begin position="163"/>
        <end position="191"/>
    </location>
</feature>
<keyword evidence="6" id="KW-1133">Transmembrane helix</keyword>
<dbReference type="InterPro" id="IPR023616">
    <property type="entry name" value="Cyt_c_oxase-like_su1_dom"/>
</dbReference>
<comment type="subcellular location">
    <subcellularLocation>
        <location evidence="6">Cell membrane</location>
        <topology evidence="6">Multi-pass membrane protein</topology>
    </subcellularLocation>
</comment>
<comment type="pathway">
    <text evidence="1 6">Energy metabolism; oxidative phosphorylation.</text>
</comment>
<dbReference type="NCBIfam" id="TIGR02891">
    <property type="entry name" value="CtaD_CoxA"/>
    <property type="match status" value="1"/>
</dbReference>
<dbReference type="PANTHER" id="PTHR10422">
    <property type="entry name" value="CYTOCHROME C OXIDASE SUBUNIT 1"/>
    <property type="match status" value="1"/>
</dbReference>
<feature type="transmembrane region" description="Helical" evidence="6">
    <location>
        <begin position="320"/>
        <end position="344"/>
    </location>
</feature>
<evidence type="ECO:0000256" key="5">
    <source>
        <dbReference type="ARBA" id="ARBA00047816"/>
    </source>
</evidence>
<feature type="transmembrane region" description="Helical" evidence="6">
    <location>
        <begin position="286"/>
        <end position="308"/>
    </location>
</feature>
<dbReference type="Proteomes" id="UP000660024">
    <property type="component" value="Unassembled WGS sequence"/>
</dbReference>
<evidence type="ECO:0000256" key="3">
    <source>
        <dbReference type="ARBA" id="ARBA00023004"/>
    </source>
</evidence>
<accession>A0ABS1BFB6</accession>
<feature type="transmembrane region" description="Helical" evidence="6">
    <location>
        <begin position="250"/>
        <end position="274"/>
    </location>
</feature>
<keyword evidence="2 6" id="KW-0679">Respiratory chain</keyword>
<feature type="transmembrane region" description="Helical" evidence="6">
    <location>
        <begin position="119"/>
        <end position="138"/>
    </location>
</feature>
<evidence type="ECO:0000256" key="4">
    <source>
        <dbReference type="ARBA" id="ARBA00023008"/>
    </source>
</evidence>
<dbReference type="PANTHER" id="PTHR10422:SF18">
    <property type="entry name" value="CYTOCHROME C OXIDASE SUBUNIT 1"/>
    <property type="match status" value="1"/>
</dbReference>
<dbReference type="EMBL" id="JAEHFY010000001">
    <property type="protein sequence ID" value="MBK0381542.1"/>
    <property type="molecule type" value="Genomic_DNA"/>
</dbReference>